<dbReference type="Pfam" id="PF11907">
    <property type="entry name" value="DUF3427"/>
    <property type="match status" value="1"/>
</dbReference>
<feature type="domain" description="DUF3427" evidence="1">
    <location>
        <begin position="10"/>
        <end position="74"/>
    </location>
</feature>
<evidence type="ECO:0000259" key="1">
    <source>
        <dbReference type="Pfam" id="PF11907"/>
    </source>
</evidence>
<dbReference type="RefSeq" id="WP_366927782.1">
    <property type="nucleotide sequence ID" value="NZ_WJQT01000007.1"/>
</dbReference>
<evidence type="ECO:0000313" key="3">
    <source>
        <dbReference type="Proteomes" id="UP000440066"/>
    </source>
</evidence>
<protein>
    <submittedName>
        <fullName evidence="2">DUF3427 domain-containing protein</fullName>
    </submittedName>
</protein>
<proteinExistence type="predicted"/>
<sequence length="77" mass="9237">MFDPKQYRVSGLILLLFVQKDELEKGEFYYLGKVIPIKDSEKQIEMSRKEETVPVVTIDFELEYPVPFELYQYLVNR</sequence>
<reference evidence="2 3" key="1">
    <citation type="submission" date="2019-11" db="EMBL/GenBank/DDBJ databases">
        <title>Characterisation of Fundicoccus ignavus gen. nov. sp. nov., a novel genus of the family Aerococcaceae from bulk tank milk.</title>
        <authorList>
            <person name="Siebert A."/>
            <person name="Huptas C."/>
            <person name="Wenning M."/>
            <person name="Scherer S."/>
            <person name="Doll E.V."/>
        </authorList>
    </citation>
    <scope>NUCLEOTIDE SEQUENCE [LARGE SCALE GENOMIC DNA]</scope>
    <source>
        <strain evidence="2 3">DSM 109652</strain>
    </source>
</reference>
<name>A0A844C280_9LACT</name>
<dbReference type="InterPro" id="IPR021835">
    <property type="entry name" value="DUF3427"/>
</dbReference>
<dbReference type="Proteomes" id="UP000440066">
    <property type="component" value="Unassembled WGS sequence"/>
</dbReference>
<dbReference type="EMBL" id="WJQT01000007">
    <property type="protein sequence ID" value="MRJ47232.1"/>
    <property type="molecule type" value="Genomic_DNA"/>
</dbReference>
<dbReference type="AlphaFoldDB" id="A0A844C280"/>
<organism evidence="2 3">
    <name type="scientific">Fundicoccus ignavus</name>
    <dbReference type="NCBI Taxonomy" id="2664442"/>
    <lineage>
        <taxon>Bacteria</taxon>
        <taxon>Bacillati</taxon>
        <taxon>Bacillota</taxon>
        <taxon>Bacilli</taxon>
        <taxon>Lactobacillales</taxon>
        <taxon>Aerococcaceae</taxon>
        <taxon>Fundicoccus</taxon>
    </lineage>
</organism>
<gene>
    <name evidence="2" type="ORF">GF867_06610</name>
</gene>
<accession>A0A844C280</accession>
<evidence type="ECO:0000313" key="2">
    <source>
        <dbReference type="EMBL" id="MRJ47232.1"/>
    </source>
</evidence>
<comment type="caution">
    <text evidence="2">The sequence shown here is derived from an EMBL/GenBank/DDBJ whole genome shotgun (WGS) entry which is preliminary data.</text>
</comment>